<keyword evidence="1" id="KW-0106">Calcium</keyword>
<dbReference type="PROSITE" id="PS50222">
    <property type="entry name" value="EF_HAND_2"/>
    <property type="match status" value="1"/>
</dbReference>
<dbReference type="PROSITE" id="PS00018">
    <property type="entry name" value="EF_HAND_1"/>
    <property type="match status" value="1"/>
</dbReference>
<dbReference type="PANTHER" id="PTHR47319:SF6">
    <property type="entry name" value="OS06G0683400 PROTEIN"/>
    <property type="match status" value="1"/>
</dbReference>
<dbReference type="InterPro" id="IPR018247">
    <property type="entry name" value="EF_Hand_1_Ca_BS"/>
</dbReference>
<name>A0A7I8KC35_SPIIN</name>
<keyword evidence="4" id="KW-1185">Reference proteome</keyword>
<dbReference type="SMART" id="SM00054">
    <property type="entry name" value="EFh"/>
    <property type="match status" value="1"/>
</dbReference>
<dbReference type="InterPro" id="IPR011992">
    <property type="entry name" value="EF-hand-dom_pair"/>
</dbReference>
<dbReference type="Proteomes" id="UP000663760">
    <property type="component" value="Chromosome 4"/>
</dbReference>
<dbReference type="AlphaFoldDB" id="A0A7I8KC35"/>
<dbReference type="PANTHER" id="PTHR47319">
    <property type="entry name" value="CALCIUM-BINDING PROTEIN KIC"/>
    <property type="match status" value="1"/>
</dbReference>
<reference evidence="3" key="1">
    <citation type="submission" date="2020-02" db="EMBL/GenBank/DDBJ databases">
        <authorList>
            <person name="Scholz U."/>
            <person name="Mascher M."/>
            <person name="Fiebig A."/>
        </authorList>
    </citation>
    <scope>NUCLEOTIDE SEQUENCE</scope>
</reference>
<dbReference type="SUPFAM" id="SSF47473">
    <property type="entry name" value="EF-hand"/>
    <property type="match status" value="1"/>
</dbReference>
<sequence>MAQRRMEQSQVVVFEDFLPSMAERLGAEGLIGELCKGFRLLMDPHRGLITLESLRRNSAALGLGGLDDDDLREMLREGDLDGDGALNELEFCVLMFRLSPELMDGSRRLLQEALGEKDEEDEELLSQFTS</sequence>
<dbReference type="Gene3D" id="1.10.238.10">
    <property type="entry name" value="EF-hand"/>
    <property type="match status" value="1"/>
</dbReference>
<evidence type="ECO:0000256" key="1">
    <source>
        <dbReference type="ARBA" id="ARBA00022837"/>
    </source>
</evidence>
<proteinExistence type="predicted"/>
<evidence type="ECO:0000259" key="2">
    <source>
        <dbReference type="PROSITE" id="PS50222"/>
    </source>
</evidence>
<dbReference type="OrthoDB" id="343296at2759"/>
<protein>
    <recommendedName>
        <fullName evidence="2">EF-hand domain-containing protein</fullName>
    </recommendedName>
</protein>
<accession>A0A7I8KC35</accession>
<gene>
    <name evidence="3" type="ORF">SI8410_04005299</name>
</gene>
<evidence type="ECO:0000313" key="3">
    <source>
        <dbReference type="EMBL" id="CAA7394638.1"/>
    </source>
</evidence>
<evidence type="ECO:0000313" key="4">
    <source>
        <dbReference type="Proteomes" id="UP000663760"/>
    </source>
</evidence>
<organism evidence="3 4">
    <name type="scientific">Spirodela intermedia</name>
    <name type="common">Intermediate duckweed</name>
    <dbReference type="NCBI Taxonomy" id="51605"/>
    <lineage>
        <taxon>Eukaryota</taxon>
        <taxon>Viridiplantae</taxon>
        <taxon>Streptophyta</taxon>
        <taxon>Embryophyta</taxon>
        <taxon>Tracheophyta</taxon>
        <taxon>Spermatophyta</taxon>
        <taxon>Magnoliopsida</taxon>
        <taxon>Liliopsida</taxon>
        <taxon>Araceae</taxon>
        <taxon>Lemnoideae</taxon>
        <taxon>Spirodela</taxon>
    </lineage>
</organism>
<dbReference type="InterPro" id="IPR044205">
    <property type="entry name" value="KIC/PBP1/KRP1"/>
</dbReference>
<dbReference type="EMBL" id="LR746267">
    <property type="protein sequence ID" value="CAA7394638.1"/>
    <property type="molecule type" value="Genomic_DNA"/>
</dbReference>
<feature type="domain" description="EF-hand" evidence="2">
    <location>
        <begin position="66"/>
        <end position="101"/>
    </location>
</feature>
<dbReference type="Pfam" id="PF13833">
    <property type="entry name" value="EF-hand_8"/>
    <property type="match status" value="1"/>
</dbReference>
<dbReference type="InterPro" id="IPR002048">
    <property type="entry name" value="EF_hand_dom"/>
</dbReference>
<dbReference type="GO" id="GO:0005509">
    <property type="term" value="F:calcium ion binding"/>
    <property type="evidence" value="ECO:0007669"/>
    <property type="project" value="InterPro"/>
</dbReference>